<name>A0A182S5H2_9DIPT</name>
<dbReference type="Proteomes" id="UP000075901">
    <property type="component" value="Unassembled WGS sequence"/>
</dbReference>
<dbReference type="AlphaFoldDB" id="A0A182S5H2"/>
<sequence>MASLLTAASATAADSGGKQQTQSPQSLSPRNAASPNANVGQTPAATGNTTTVALNNPTAVKLGVMDVPKALQDGEKFIKWDEVSDPDIRVCAISIIVFLFSLDFSVSLEILVGCSLNSAPG</sequence>
<dbReference type="VEuPathDB" id="VectorBase:AMAM000044"/>
<protein>
    <submittedName>
        <fullName evidence="2">Uncharacterized protein</fullName>
    </submittedName>
</protein>
<organism evidence="2 3">
    <name type="scientific">Anopheles maculatus</name>
    <dbReference type="NCBI Taxonomy" id="74869"/>
    <lineage>
        <taxon>Eukaryota</taxon>
        <taxon>Metazoa</taxon>
        <taxon>Ecdysozoa</taxon>
        <taxon>Arthropoda</taxon>
        <taxon>Hexapoda</taxon>
        <taxon>Insecta</taxon>
        <taxon>Pterygota</taxon>
        <taxon>Neoptera</taxon>
        <taxon>Endopterygota</taxon>
        <taxon>Diptera</taxon>
        <taxon>Nematocera</taxon>
        <taxon>Culicoidea</taxon>
        <taxon>Culicidae</taxon>
        <taxon>Anophelinae</taxon>
        <taxon>Anopheles</taxon>
        <taxon>Anopheles maculatus group</taxon>
    </lineage>
</organism>
<reference evidence="2" key="2">
    <citation type="submission" date="2020-05" db="UniProtKB">
        <authorList>
            <consortium name="EnsemblMetazoa"/>
        </authorList>
    </citation>
    <scope>IDENTIFICATION</scope>
    <source>
        <strain evidence="2">maculatus3</strain>
    </source>
</reference>
<keyword evidence="3" id="KW-1185">Reference proteome</keyword>
<evidence type="ECO:0000256" key="1">
    <source>
        <dbReference type="SAM" id="MobiDB-lite"/>
    </source>
</evidence>
<proteinExistence type="predicted"/>
<evidence type="ECO:0000313" key="3">
    <source>
        <dbReference type="Proteomes" id="UP000075901"/>
    </source>
</evidence>
<evidence type="ECO:0000313" key="2">
    <source>
        <dbReference type="EnsemblMetazoa" id="AMAM000044-PA"/>
    </source>
</evidence>
<feature type="compositionally biased region" description="Polar residues" evidence="1">
    <location>
        <begin position="17"/>
        <end position="52"/>
    </location>
</feature>
<reference evidence="3" key="1">
    <citation type="submission" date="2013-09" db="EMBL/GenBank/DDBJ databases">
        <title>The Genome Sequence of Anopheles maculatus species B.</title>
        <authorList>
            <consortium name="The Broad Institute Genomics Platform"/>
            <person name="Neafsey D.E."/>
            <person name="Besansky N."/>
            <person name="Howell P."/>
            <person name="Walton C."/>
            <person name="Young S.K."/>
            <person name="Zeng Q."/>
            <person name="Gargeya S."/>
            <person name="Fitzgerald M."/>
            <person name="Haas B."/>
            <person name="Abouelleil A."/>
            <person name="Allen A.W."/>
            <person name="Alvarado L."/>
            <person name="Arachchi H.M."/>
            <person name="Berlin A.M."/>
            <person name="Chapman S.B."/>
            <person name="Gainer-Dewar J."/>
            <person name="Goldberg J."/>
            <person name="Griggs A."/>
            <person name="Gujja S."/>
            <person name="Hansen M."/>
            <person name="Howarth C."/>
            <person name="Imamovic A."/>
            <person name="Ireland A."/>
            <person name="Larimer J."/>
            <person name="McCowan C."/>
            <person name="Murphy C."/>
            <person name="Pearson M."/>
            <person name="Poon T.W."/>
            <person name="Priest M."/>
            <person name="Roberts A."/>
            <person name="Saif S."/>
            <person name="Shea T."/>
            <person name="Sisk P."/>
            <person name="Sykes S."/>
            <person name="Wortman J."/>
            <person name="Nusbaum C."/>
            <person name="Birren B."/>
        </authorList>
    </citation>
    <scope>NUCLEOTIDE SEQUENCE [LARGE SCALE GENOMIC DNA]</scope>
    <source>
        <strain evidence="3">maculatus3</strain>
    </source>
</reference>
<feature type="region of interest" description="Disordered" evidence="1">
    <location>
        <begin position="8"/>
        <end position="52"/>
    </location>
</feature>
<dbReference type="EnsemblMetazoa" id="AMAM000044-RA">
    <property type="protein sequence ID" value="AMAM000044-PA"/>
    <property type="gene ID" value="AMAM000044"/>
</dbReference>
<accession>A0A182S5H2</accession>